<evidence type="ECO:0000313" key="3">
    <source>
        <dbReference type="EMBL" id="VDM56104.1"/>
    </source>
</evidence>
<proteinExistence type="predicted"/>
<dbReference type="WBParaSite" id="ACOC_0000451801-mRNA-1">
    <property type="protein sequence ID" value="ACOC_0000451801-mRNA-1"/>
    <property type="gene ID" value="ACOC_0000451801"/>
</dbReference>
<dbReference type="InterPro" id="IPR000357">
    <property type="entry name" value="HEAT"/>
</dbReference>
<dbReference type="InterPro" id="IPR016024">
    <property type="entry name" value="ARM-type_fold"/>
</dbReference>
<name>A0A0R3PJA4_ANGCS</name>
<dbReference type="Pfam" id="PF02985">
    <property type="entry name" value="HEAT"/>
    <property type="match status" value="1"/>
</dbReference>
<dbReference type="InterPro" id="IPR011989">
    <property type="entry name" value="ARM-like"/>
</dbReference>
<feature type="repeat" description="HEAT" evidence="2">
    <location>
        <begin position="54"/>
        <end position="91"/>
    </location>
</feature>
<protein>
    <submittedName>
        <fullName evidence="5">CLASP_N domain-containing protein</fullName>
    </submittedName>
</protein>
<dbReference type="EMBL" id="UYYA01003818">
    <property type="protein sequence ID" value="VDM56104.1"/>
    <property type="molecule type" value="Genomic_DNA"/>
</dbReference>
<reference evidence="3 4" key="2">
    <citation type="submission" date="2018-11" db="EMBL/GenBank/DDBJ databases">
        <authorList>
            <consortium name="Pathogen Informatics"/>
        </authorList>
    </citation>
    <scope>NUCLEOTIDE SEQUENCE [LARGE SCALE GENOMIC DNA]</scope>
    <source>
        <strain evidence="3 4">Costa Rica</strain>
    </source>
</reference>
<dbReference type="InterPro" id="IPR021133">
    <property type="entry name" value="HEAT_type_2"/>
</dbReference>
<reference evidence="5" key="1">
    <citation type="submission" date="2017-02" db="UniProtKB">
        <authorList>
            <consortium name="WormBaseParasite"/>
        </authorList>
    </citation>
    <scope>IDENTIFICATION</scope>
</reference>
<keyword evidence="4" id="KW-1185">Reference proteome</keyword>
<dbReference type="OrthoDB" id="46159at2759"/>
<evidence type="ECO:0000256" key="2">
    <source>
        <dbReference type="PROSITE-ProRule" id="PRU00103"/>
    </source>
</evidence>
<dbReference type="PROSITE" id="PS50077">
    <property type="entry name" value="HEAT_REPEAT"/>
    <property type="match status" value="1"/>
</dbReference>
<sequence length="143" mass="16426">MACIAESLNTLMYSAVTSKDSITYALLGEVLRRCSRNIWLFVSREELEAQTNHLIPTFCKLMSDPHADVREAAIGTLAHTMLIYGDDVCNNIRNRRLIPENKMQLLTQQYENDLRLSSCPSMAPRPVRPVRRFERHVVLHRNG</sequence>
<dbReference type="SUPFAM" id="SSF48371">
    <property type="entry name" value="ARM repeat"/>
    <property type="match status" value="1"/>
</dbReference>
<evidence type="ECO:0000313" key="4">
    <source>
        <dbReference type="Proteomes" id="UP000267027"/>
    </source>
</evidence>
<evidence type="ECO:0000313" key="5">
    <source>
        <dbReference type="WBParaSite" id="ACOC_0000451801-mRNA-1"/>
    </source>
</evidence>
<evidence type="ECO:0000256" key="1">
    <source>
        <dbReference type="ARBA" id="ARBA00022737"/>
    </source>
</evidence>
<organism evidence="5">
    <name type="scientific">Angiostrongylus costaricensis</name>
    <name type="common">Nematode worm</name>
    <dbReference type="NCBI Taxonomy" id="334426"/>
    <lineage>
        <taxon>Eukaryota</taxon>
        <taxon>Metazoa</taxon>
        <taxon>Ecdysozoa</taxon>
        <taxon>Nematoda</taxon>
        <taxon>Chromadorea</taxon>
        <taxon>Rhabditida</taxon>
        <taxon>Rhabditina</taxon>
        <taxon>Rhabditomorpha</taxon>
        <taxon>Strongyloidea</taxon>
        <taxon>Metastrongylidae</taxon>
        <taxon>Angiostrongylus</taxon>
    </lineage>
</organism>
<dbReference type="AlphaFoldDB" id="A0A0R3PJA4"/>
<accession>A0A0R3PJA4</accession>
<dbReference type="Proteomes" id="UP000267027">
    <property type="component" value="Unassembled WGS sequence"/>
</dbReference>
<dbReference type="Gene3D" id="1.25.10.10">
    <property type="entry name" value="Leucine-rich Repeat Variant"/>
    <property type="match status" value="1"/>
</dbReference>
<gene>
    <name evidence="3" type="ORF">ACOC_LOCUS4519</name>
</gene>
<keyword evidence="1" id="KW-0677">Repeat</keyword>